<dbReference type="Proteomes" id="UP000597341">
    <property type="component" value="Unassembled WGS sequence"/>
</dbReference>
<feature type="region of interest" description="Disordered" evidence="1">
    <location>
        <begin position="1"/>
        <end position="74"/>
    </location>
</feature>
<comment type="caution">
    <text evidence="2">The sequence shown here is derived from an EMBL/GenBank/DDBJ whole genome shotgun (WGS) entry which is preliminary data.</text>
</comment>
<evidence type="ECO:0000256" key="1">
    <source>
        <dbReference type="SAM" id="MobiDB-lite"/>
    </source>
</evidence>
<evidence type="ECO:0000313" key="2">
    <source>
        <dbReference type="EMBL" id="GHE19039.1"/>
    </source>
</evidence>
<sequence length="74" mass="7566">MGKAEEHDVVAGQRLDRGVDQDAVRQREQVRLQGTQPLAGVGPGGEGADLDVGMAQEEAQDLAPGVPTGSGDGD</sequence>
<keyword evidence="3" id="KW-1185">Reference proteome</keyword>
<protein>
    <submittedName>
        <fullName evidence="2">Uncharacterized protein</fullName>
    </submittedName>
</protein>
<name>A0ABQ3HS69_9ACTN</name>
<feature type="compositionally biased region" description="Basic and acidic residues" evidence="1">
    <location>
        <begin position="1"/>
        <end position="30"/>
    </location>
</feature>
<organism evidence="2 3">
    <name type="scientific">Nocardioides flavus</name>
    <name type="common">ex Wang et al. 2016</name>
    <dbReference type="NCBI Taxonomy" id="2058780"/>
    <lineage>
        <taxon>Bacteria</taxon>
        <taxon>Bacillati</taxon>
        <taxon>Actinomycetota</taxon>
        <taxon>Actinomycetes</taxon>
        <taxon>Propionibacteriales</taxon>
        <taxon>Nocardioidaceae</taxon>
        <taxon>Nocardioides</taxon>
    </lineage>
</organism>
<proteinExistence type="predicted"/>
<evidence type="ECO:0000313" key="3">
    <source>
        <dbReference type="Proteomes" id="UP000597341"/>
    </source>
</evidence>
<reference evidence="3" key="1">
    <citation type="journal article" date="2019" name="Int. J. Syst. Evol. Microbiol.">
        <title>The Global Catalogue of Microorganisms (GCM) 10K type strain sequencing project: providing services to taxonomists for standard genome sequencing and annotation.</title>
        <authorList>
            <consortium name="The Broad Institute Genomics Platform"/>
            <consortium name="The Broad Institute Genome Sequencing Center for Infectious Disease"/>
            <person name="Wu L."/>
            <person name="Ma J."/>
        </authorList>
    </citation>
    <scope>NUCLEOTIDE SEQUENCE [LARGE SCALE GENOMIC DNA]</scope>
    <source>
        <strain evidence="3">CGMCC 1.12791</strain>
    </source>
</reference>
<dbReference type="EMBL" id="BNAD01000016">
    <property type="protein sequence ID" value="GHE19039.1"/>
    <property type="molecule type" value="Genomic_DNA"/>
</dbReference>
<gene>
    <name evidence="2" type="ORF">GCM10011376_36490</name>
</gene>
<accession>A0ABQ3HS69</accession>